<dbReference type="Gene3D" id="3.75.10.10">
    <property type="entry name" value="L-arginine/glycine Amidinotransferase, Chain A"/>
    <property type="match status" value="1"/>
</dbReference>
<dbReference type="PANTHER" id="PTHR12737:SF9">
    <property type="entry name" value="DIMETHYLARGININASE"/>
    <property type="match status" value="1"/>
</dbReference>
<dbReference type="CDD" id="cd02440">
    <property type="entry name" value="AdoMet_MTases"/>
    <property type="match status" value="1"/>
</dbReference>
<dbReference type="InterPro" id="IPR029063">
    <property type="entry name" value="SAM-dependent_MTases_sf"/>
</dbReference>
<geneLocation type="plasmid" evidence="8">
    <name>pLA01-117_113k</name>
</geneLocation>
<dbReference type="Pfam" id="PF19420">
    <property type="entry name" value="DDAH_eukar"/>
    <property type="match status" value="1"/>
</dbReference>
<keyword evidence="2" id="KW-0808">Transferase</keyword>
<dbReference type="GO" id="GO:0000052">
    <property type="term" value="P:citrulline metabolic process"/>
    <property type="evidence" value="ECO:0007669"/>
    <property type="project" value="TreeGrafter"/>
</dbReference>
<evidence type="ECO:0000256" key="5">
    <source>
        <dbReference type="PIRSR" id="PIRSR633199-1"/>
    </source>
</evidence>
<keyword evidence="2" id="KW-0489">Methyltransferase</keyword>
<dbReference type="GO" id="GO:0045429">
    <property type="term" value="P:positive regulation of nitric oxide biosynthetic process"/>
    <property type="evidence" value="ECO:0007669"/>
    <property type="project" value="TreeGrafter"/>
</dbReference>
<dbReference type="SUPFAM" id="SSF55909">
    <property type="entry name" value="Pentein"/>
    <property type="match status" value="1"/>
</dbReference>
<dbReference type="Proteomes" id="UP000234343">
    <property type="component" value="Plasmid pLA01-117_113k"/>
</dbReference>
<keyword evidence="4" id="KW-0378">Hydrolase</keyword>
<dbReference type="GO" id="GO:0016403">
    <property type="term" value="F:dimethylargininase activity"/>
    <property type="evidence" value="ECO:0007669"/>
    <property type="project" value="TreeGrafter"/>
</dbReference>
<evidence type="ECO:0000313" key="7">
    <source>
        <dbReference type="EMBL" id="AUH74201.1"/>
    </source>
</evidence>
<accession>A0A2H5FRM8</accession>
<sequence>MKQPNPIILVSEACCSISCQHYQTDDCTFKIDWTINPYMQISSTCPEKTKKQHFKFVNLLRNCGAHVLHVPFIHGAYDSVFIKDSVILINEPYGSRALITHSAFAERKVEFELRGLHLERLGVRIEGYACYHLEGGDVVVFNNEKVFMGFGFRTEREAANELGHFFKMPIIPLELKDPYFFHLDMALSILDECTVFAYKDAFTHASWETLCKSVRSLIPVSREEALRFGLNWVEVNNSIILGSYLPRIWEILTKMGKKVYHTALDQFQLAGGSAACLATQIYNINKNSKGSMNYNRIEVCMGNEDTLVTKILNIGCYLKTKGYQFTAVTPETHHRVLERIINLNELSEKEILRQFFGWNRALPKEYLPSYTLKLLNDANLLIHESGKIRSRVRFATLNGKLFAHSSFPTIDESSIFFGPDSYRFVNFLHRLNLPTQKILDIGCGSGVGALSLEGGVKILCDINQEAFRFARVNARLNECENVAFYYSDILSEAPSGADLLISNPPFMMDPHNRTYCNGGDYYGAEIALKIVMQAIEYLQPGASLALYTGSCIINGEDNFFRLCEKRIPTKKFHLFYEEIDPDIFGEELSQIHYKNVERIAAIGMVLTHK</sequence>
<feature type="domain" description="Methyltransferase small" evidence="6">
    <location>
        <begin position="431"/>
        <end position="545"/>
    </location>
</feature>
<dbReference type="GO" id="GO:0016597">
    <property type="term" value="F:amino acid binding"/>
    <property type="evidence" value="ECO:0007669"/>
    <property type="project" value="TreeGrafter"/>
</dbReference>
<dbReference type="GO" id="GO:0006525">
    <property type="term" value="P:arginine metabolic process"/>
    <property type="evidence" value="ECO:0007669"/>
    <property type="project" value="TreeGrafter"/>
</dbReference>
<reference evidence="7 8" key="1">
    <citation type="submission" date="2017-12" db="EMBL/GenBank/DDBJ databases">
        <title>Legionella sainthelensi LA01-117, whole genome sequence of a clinical isolate from New Zealand.</title>
        <authorList>
            <person name="Cree S.L."/>
            <person name="Slow S."/>
            <person name="Kennedy M.A."/>
            <person name="Murdoch D.R."/>
            <person name="Biggs P.J."/>
            <person name="Anderson T."/>
        </authorList>
    </citation>
    <scope>NUCLEOTIDE SEQUENCE [LARGE SCALE GENOMIC DNA]</scope>
    <source>
        <strain evidence="7 8">LA01-117</strain>
        <plasmid evidence="8">pLA01-117_113k</plasmid>
    </source>
</reference>
<evidence type="ECO:0000256" key="2">
    <source>
        <dbReference type="ARBA" id="ARBA00022603"/>
    </source>
</evidence>
<dbReference type="GO" id="GO:0032259">
    <property type="term" value="P:methylation"/>
    <property type="evidence" value="ECO:0007669"/>
    <property type="project" value="UniProtKB-KW"/>
</dbReference>
<evidence type="ECO:0000256" key="3">
    <source>
        <dbReference type="ARBA" id="ARBA00022691"/>
    </source>
</evidence>
<dbReference type="KEGG" id="lsh:CAB17_19845"/>
<dbReference type="Gene3D" id="3.40.50.150">
    <property type="entry name" value="Vaccinia Virus protein VP39"/>
    <property type="match status" value="1"/>
</dbReference>
<dbReference type="SUPFAM" id="SSF53335">
    <property type="entry name" value="S-adenosyl-L-methionine-dependent methyltransferases"/>
    <property type="match status" value="1"/>
</dbReference>
<dbReference type="EMBL" id="CP025493">
    <property type="protein sequence ID" value="AUH74201.1"/>
    <property type="molecule type" value="Genomic_DNA"/>
</dbReference>
<dbReference type="AlphaFoldDB" id="A0A2H5FRM8"/>
<evidence type="ECO:0000313" key="8">
    <source>
        <dbReference type="Proteomes" id="UP000234343"/>
    </source>
</evidence>
<feature type="active site" description="Proton donor" evidence="5">
    <location>
        <position position="182"/>
    </location>
</feature>
<protein>
    <recommendedName>
        <fullName evidence="6">Methyltransferase small domain-containing protein</fullName>
    </recommendedName>
</protein>
<evidence type="ECO:0000259" key="6">
    <source>
        <dbReference type="Pfam" id="PF05175"/>
    </source>
</evidence>
<evidence type="ECO:0000256" key="4">
    <source>
        <dbReference type="ARBA" id="ARBA00022801"/>
    </source>
</evidence>
<dbReference type="PANTHER" id="PTHR12737">
    <property type="entry name" value="DIMETHYLARGININE DIMETHYLAMINOHYDROLASE"/>
    <property type="match status" value="1"/>
</dbReference>
<evidence type="ECO:0000256" key="1">
    <source>
        <dbReference type="ARBA" id="ARBA00008532"/>
    </source>
</evidence>
<dbReference type="Pfam" id="PF05175">
    <property type="entry name" value="MTS"/>
    <property type="match status" value="1"/>
</dbReference>
<comment type="similarity">
    <text evidence="1">Belongs to the DDAH family.</text>
</comment>
<keyword evidence="7" id="KW-0614">Plasmid</keyword>
<keyword evidence="3" id="KW-0949">S-adenosyl-L-methionine</keyword>
<name>A0A2H5FRM8_9GAMM</name>
<dbReference type="InterPro" id="IPR007848">
    <property type="entry name" value="Small_mtfrase_dom"/>
</dbReference>
<proteinExistence type="inferred from homology"/>
<keyword evidence="8" id="KW-1185">Reference proteome</keyword>
<dbReference type="InterPro" id="IPR033199">
    <property type="entry name" value="DDAH-like"/>
</dbReference>
<gene>
    <name evidence="7" type="ORF">CAB17_19845</name>
</gene>
<dbReference type="RefSeq" id="WP_101901829.1">
    <property type="nucleotide sequence ID" value="NZ_CP025493.2"/>
</dbReference>
<feature type="active site" description="Nucleophile" evidence="5">
    <location>
        <position position="276"/>
    </location>
</feature>
<organism evidence="7 8">
    <name type="scientific">Legionella sainthelensi</name>
    <dbReference type="NCBI Taxonomy" id="28087"/>
    <lineage>
        <taxon>Bacteria</taxon>
        <taxon>Pseudomonadati</taxon>
        <taxon>Pseudomonadota</taxon>
        <taxon>Gammaproteobacteria</taxon>
        <taxon>Legionellales</taxon>
        <taxon>Legionellaceae</taxon>
        <taxon>Legionella</taxon>
    </lineage>
</organism>
<dbReference type="GO" id="GO:0008168">
    <property type="term" value="F:methyltransferase activity"/>
    <property type="evidence" value="ECO:0007669"/>
    <property type="project" value="UniProtKB-KW"/>
</dbReference>